<dbReference type="EMBL" id="JAEMNV010000001">
    <property type="protein sequence ID" value="MBJ8337335.1"/>
    <property type="molecule type" value="Genomic_DNA"/>
</dbReference>
<gene>
    <name evidence="11" type="ORF">JGU71_00420</name>
</gene>
<dbReference type="InterPro" id="IPR023214">
    <property type="entry name" value="HAD_sf"/>
</dbReference>
<comment type="catalytic activity">
    <reaction evidence="8">
        <text>beta-D-glucose 1-phosphate = beta-D-glucose 6-phosphate</text>
        <dbReference type="Rhea" id="RHEA:20113"/>
        <dbReference type="ChEBI" id="CHEBI:57684"/>
        <dbReference type="ChEBI" id="CHEBI:58247"/>
        <dbReference type="EC" id="5.4.2.6"/>
    </reaction>
</comment>
<dbReference type="SFLD" id="SFLDS00003">
    <property type="entry name" value="Haloacid_Dehalogenase"/>
    <property type="match status" value="1"/>
</dbReference>
<dbReference type="InterPro" id="IPR006439">
    <property type="entry name" value="HAD-SF_hydro_IA"/>
</dbReference>
<dbReference type="SFLD" id="SFLDG01129">
    <property type="entry name" value="C1.5:_HAD__Beta-PGM__Phosphata"/>
    <property type="match status" value="1"/>
</dbReference>
<organism evidence="11 12">
    <name type="scientific">Antrihabitans stalagmiti</name>
    <dbReference type="NCBI Taxonomy" id="2799499"/>
    <lineage>
        <taxon>Bacteria</taxon>
        <taxon>Bacillati</taxon>
        <taxon>Actinomycetota</taxon>
        <taxon>Actinomycetes</taxon>
        <taxon>Mycobacteriales</taxon>
        <taxon>Nocardiaceae</taxon>
        <taxon>Antrihabitans</taxon>
    </lineage>
</organism>
<keyword evidence="3" id="KW-0597">Phosphoprotein</keyword>
<dbReference type="EC" id="5.4.2.6" evidence="9"/>
<protein>
    <recommendedName>
        <fullName evidence="10">Beta-phosphoglucomutase</fullName>
        <ecNumber evidence="9">5.4.2.6</ecNumber>
    </recommendedName>
</protein>
<dbReference type="NCBIfam" id="TIGR02009">
    <property type="entry name" value="PGMB-YQAB-SF"/>
    <property type="match status" value="1"/>
</dbReference>
<proteinExistence type="inferred from homology"/>
<dbReference type="Gene3D" id="1.10.150.240">
    <property type="entry name" value="Putative phosphatase, domain 2"/>
    <property type="match status" value="1"/>
</dbReference>
<evidence type="ECO:0000256" key="3">
    <source>
        <dbReference type="ARBA" id="ARBA00022553"/>
    </source>
</evidence>
<keyword evidence="5" id="KW-0460">Magnesium</keyword>
<name>A0A934U015_9NOCA</name>
<evidence type="ECO:0000256" key="8">
    <source>
        <dbReference type="ARBA" id="ARBA00044926"/>
    </source>
</evidence>
<dbReference type="GO" id="GO:0046872">
    <property type="term" value="F:metal ion binding"/>
    <property type="evidence" value="ECO:0007669"/>
    <property type="project" value="UniProtKB-KW"/>
</dbReference>
<evidence type="ECO:0000256" key="5">
    <source>
        <dbReference type="ARBA" id="ARBA00022842"/>
    </source>
</evidence>
<evidence type="ECO:0000256" key="10">
    <source>
        <dbReference type="ARBA" id="ARBA00044991"/>
    </source>
</evidence>
<dbReference type="Proteomes" id="UP000655868">
    <property type="component" value="Unassembled WGS sequence"/>
</dbReference>
<reference evidence="11" key="1">
    <citation type="submission" date="2020-12" db="EMBL/GenBank/DDBJ databases">
        <title>Antrihabitans popcorni sp. nov. and Antrihabitans auranticaus sp. nov., isolated from a larva cave.</title>
        <authorList>
            <person name="Lee S.D."/>
            <person name="Kim I.S."/>
        </authorList>
    </citation>
    <scope>NUCLEOTIDE SEQUENCE</scope>
    <source>
        <strain evidence="11">YC3-6</strain>
    </source>
</reference>
<dbReference type="GO" id="GO:0008801">
    <property type="term" value="F:beta-phosphoglucomutase activity"/>
    <property type="evidence" value="ECO:0007669"/>
    <property type="project" value="UniProtKB-EC"/>
</dbReference>
<evidence type="ECO:0000256" key="4">
    <source>
        <dbReference type="ARBA" id="ARBA00022723"/>
    </source>
</evidence>
<sequence length="241" mass="25242">MKVSDSVAVLFDLDGVLTDTAAVHERAWARVFTDFLADRPAELETAPYTDADYFTYIDGKPRLEGVRAVLDSRSIVLPDGNANDSVDSPTVCGLGNRKNALFLQLLETEGVQAFPGSTALVDRLTERGLPIAVVSSSRNANAVLVAADLASKFSTVVDGELAATIGLAGKPAPDTFLHAAAELGAEPHRTIVIEDASSGVRAAHAGGFWVVGVDRGSGHSALLDDGADIVITDLAELLEQC</sequence>
<comment type="similarity">
    <text evidence="2">Belongs to the HAD-like hydrolase superfamily. CbbY/CbbZ/Gph/YieH family.</text>
</comment>
<evidence type="ECO:0000256" key="6">
    <source>
        <dbReference type="ARBA" id="ARBA00023235"/>
    </source>
</evidence>
<dbReference type="SUPFAM" id="SSF56784">
    <property type="entry name" value="HAD-like"/>
    <property type="match status" value="1"/>
</dbReference>
<dbReference type="NCBIfam" id="TIGR01509">
    <property type="entry name" value="HAD-SF-IA-v3"/>
    <property type="match status" value="1"/>
</dbReference>
<keyword evidence="11" id="KW-0378">Hydrolase</keyword>
<dbReference type="RefSeq" id="WP_199700940.1">
    <property type="nucleotide sequence ID" value="NZ_JAEMNV010000001.1"/>
</dbReference>
<dbReference type="PRINTS" id="PR00413">
    <property type="entry name" value="HADHALOGNASE"/>
</dbReference>
<evidence type="ECO:0000256" key="9">
    <source>
        <dbReference type="ARBA" id="ARBA00044968"/>
    </source>
</evidence>
<keyword evidence="4" id="KW-0479">Metal-binding</keyword>
<dbReference type="InterPro" id="IPR051600">
    <property type="entry name" value="Beta-PGM-like"/>
</dbReference>
<dbReference type="InterPro" id="IPR023198">
    <property type="entry name" value="PGP-like_dom2"/>
</dbReference>
<dbReference type="Pfam" id="PF00702">
    <property type="entry name" value="Hydrolase"/>
    <property type="match status" value="1"/>
</dbReference>
<dbReference type="InterPro" id="IPR010976">
    <property type="entry name" value="B-phosphoglucomutase_hydrolase"/>
</dbReference>
<evidence type="ECO:0000256" key="2">
    <source>
        <dbReference type="ARBA" id="ARBA00006171"/>
    </source>
</evidence>
<evidence type="ECO:0000313" key="12">
    <source>
        <dbReference type="Proteomes" id="UP000655868"/>
    </source>
</evidence>
<dbReference type="PANTHER" id="PTHR46193">
    <property type="entry name" value="6-PHOSPHOGLUCONATE PHOSPHATASE"/>
    <property type="match status" value="1"/>
</dbReference>
<dbReference type="Gene3D" id="3.40.50.1000">
    <property type="entry name" value="HAD superfamily/HAD-like"/>
    <property type="match status" value="1"/>
</dbReference>
<dbReference type="GO" id="GO:0016787">
    <property type="term" value="F:hydrolase activity"/>
    <property type="evidence" value="ECO:0007669"/>
    <property type="project" value="UniProtKB-KW"/>
</dbReference>
<keyword evidence="6" id="KW-0413">Isomerase</keyword>
<evidence type="ECO:0000256" key="1">
    <source>
        <dbReference type="ARBA" id="ARBA00001946"/>
    </source>
</evidence>
<comment type="caution">
    <text evidence="11">The sequence shown here is derived from an EMBL/GenBank/DDBJ whole genome shotgun (WGS) entry which is preliminary data.</text>
</comment>
<dbReference type="PANTHER" id="PTHR46193:SF18">
    <property type="entry name" value="HEXITOL PHOSPHATASE B"/>
    <property type="match status" value="1"/>
</dbReference>
<evidence type="ECO:0000256" key="7">
    <source>
        <dbReference type="ARBA" id="ARBA00023277"/>
    </source>
</evidence>
<dbReference type="AlphaFoldDB" id="A0A934U015"/>
<keyword evidence="7" id="KW-0119">Carbohydrate metabolism</keyword>
<dbReference type="InterPro" id="IPR036412">
    <property type="entry name" value="HAD-like_sf"/>
</dbReference>
<accession>A0A934U015</accession>
<comment type="cofactor">
    <cofactor evidence="1">
        <name>Mg(2+)</name>
        <dbReference type="ChEBI" id="CHEBI:18420"/>
    </cofactor>
</comment>
<keyword evidence="12" id="KW-1185">Reference proteome</keyword>
<evidence type="ECO:0000313" key="11">
    <source>
        <dbReference type="EMBL" id="MBJ8337335.1"/>
    </source>
</evidence>